<protein>
    <submittedName>
        <fullName evidence="3">Tripartite tricarboxylate transporter TctB family protein</fullName>
    </submittedName>
</protein>
<feature type="transmembrane region" description="Helical" evidence="1">
    <location>
        <begin position="9"/>
        <end position="27"/>
    </location>
</feature>
<keyword evidence="1" id="KW-1133">Transmembrane helix</keyword>
<name>A0ABT9G1V3_LEPDI</name>
<sequence length="123" mass="13375">MQIKSQKDFWSGLMFIVVGIAFAWGSLNYSFGSSARPGPWAWRPLIIMVVALVLFGLALPRLGLLITLPLLVFIVSLAGDEFHWKDALLNATILTGMSWVIFVKGLSLTIPVWPTVFAAAAGA</sequence>
<dbReference type="EMBL" id="JAUZEE010000003">
    <property type="protein sequence ID" value="MDP4300464.1"/>
    <property type="molecule type" value="Genomic_DNA"/>
</dbReference>
<feature type="transmembrane region" description="Helical" evidence="1">
    <location>
        <begin position="47"/>
        <end position="75"/>
    </location>
</feature>
<feature type="domain" description="DUF1468" evidence="2">
    <location>
        <begin position="11"/>
        <end position="111"/>
    </location>
</feature>
<keyword evidence="1" id="KW-0472">Membrane</keyword>
<dbReference type="RefSeq" id="WP_305749017.1">
    <property type="nucleotide sequence ID" value="NZ_JAUZEE010000003.1"/>
</dbReference>
<gene>
    <name evidence="3" type="ORF">Q8X39_07435</name>
</gene>
<proteinExistence type="predicted"/>
<dbReference type="InterPro" id="IPR009936">
    <property type="entry name" value="DUF1468"/>
</dbReference>
<reference evidence="3 4" key="1">
    <citation type="submission" date="2023-08" db="EMBL/GenBank/DDBJ databases">
        <authorList>
            <person name="Roldan D.M."/>
            <person name="Menes R.J."/>
        </authorList>
    </citation>
    <scope>NUCLEOTIDE SEQUENCE [LARGE SCALE GENOMIC DNA]</scope>
    <source>
        <strain evidence="3 4">CCM 2812</strain>
    </source>
</reference>
<evidence type="ECO:0000313" key="4">
    <source>
        <dbReference type="Proteomes" id="UP001235760"/>
    </source>
</evidence>
<accession>A0ABT9G1V3</accession>
<evidence type="ECO:0000313" key="3">
    <source>
        <dbReference type="EMBL" id="MDP4300464.1"/>
    </source>
</evidence>
<evidence type="ECO:0000256" key="1">
    <source>
        <dbReference type="SAM" id="Phobius"/>
    </source>
</evidence>
<keyword evidence="1" id="KW-0812">Transmembrane</keyword>
<dbReference type="Proteomes" id="UP001235760">
    <property type="component" value="Unassembled WGS sequence"/>
</dbReference>
<comment type="caution">
    <text evidence="3">The sequence shown here is derived from an EMBL/GenBank/DDBJ whole genome shotgun (WGS) entry which is preliminary data.</text>
</comment>
<organism evidence="3 4">
    <name type="scientific">Leptothrix discophora</name>
    <dbReference type="NCBI Taxonomy" id="89"/>
    <lineage>
        <taxon>Bacteria</taxon>
        <taxon>Pseudomonadati</taxon>
        <taxon>Pseudomonadota</taxon>
        <taxon>Betaproteobacteria</taxon>
        <taxon>Burkholderiales</taxon>
        <taxon>Sphaerotilaceae</taxon>
        <taxon>Leptothrix</taxon>
    </lineage>
</organism>
<evidence type="ECO:0000259" key="2">
    <source>
        <dbReference type="Pfam" id="PF07331"/>
    </source>
</evidence>
<keyword evidence="4" id="KW-1185">Reference proteome</keyword>
<dbReference type="Pfam" id="PF07331">
    <property type="entry name" value="TctB"/>
    <property type="match status" value="1"/>
</dbReference>